<dbReference type="EMBL" id="FXTH01000027">
    <property type="protein sequence ID" value="SMO92860.1"/>
    <property type="molecule type" value="Genomic_DNA"/>
</dbReference>
<dbReference type="AlphaFoldDB" id="A0A521FBE4"/>
<dbReference type="RefSeq" id="WP_142716022.1">
    <property type="nucleotide sequence ID" value="NZ_FXTH01000027.1"/>
</dbReference>
<keyword evidence="2" id="KW-1185">Reference proteome</keyword>
<evidence type="ECO:0000313" key="1">
    <source>
        <dbReference type="EMBL" id="SMO92860.1"/>
    </source>
</evidence>
<proteinExistence type="predicted"/>
<organism evidence="1 2">
    <name type="scientific">Fodinibius sediminis</name>
    <dbReference type="NCBI Taxonomy" id="1214077"/>
    <lineage>
        <taxon>Bacteria</taxon>
        <taxon>Pseudomonadati</taxon>
        <taxon>Balneolota</taxon>
        <taxon>Balneolia</taxon>
        <taxon>Balneolales</taxon>
        <taxon>Balneolaceae</taxon>
        <taxon>Fodinibius</taxon>
    </lineage>
</organism>
<protein>
    <submittedName>
        <fullName evidence="1">Uncharacterized protein</fullName>
    </submittedName>
</protein>
<dbReference type="OrthoDB" id="1524090at2"/>
<reference evidence="1 2" key="1">
    <citation type="submission" date="2017-05" db="EMBL/GenBank/DDBJ databases">
        <authorList>
            <person name="Varghese N."/>
            <person name="Submissions S."/>
        </authorList>
    </citation>
    <scope>NUCLEOTIDE SEQUENCE [LARGE SCALE GENOMIC DNA]</scope>
    <source>
        <strain evidence="1 2">DSM 21194</strain>
    </source>
</reference>
<name>A0A521FBE4_9BACT</name>
<accession>A0A521FBE4</accession>
<gene>
    <name evidence="1" type="ORF">SAMN06265218_1279</name>
</gene>
<sequence length="139" mass="15518">MWNSLILSLCELTQKMDALLNQLKVNAPSIGIGPAGRIGTSISPVLKQGAQPVKLVNGNPMRLGVIIQNNSDGEFMIALDENRIDERYYTFRLKPGETLHMDERQFKELYKGGMMGLWDETSGALETSKALVTEIFWTT</sequence>
<evidence type="ECO:0000313" key="2">
    <source>
        <dbReference type="Proteomes" id="UP000317593"/>
    </source>
</evidence>
<dbReference type="Proteomes" id="UP000317593">
    <property type="component" value="Unassembled WGS sequence"/>
</dbReference>